<accession>A0A6J7EWR7</accession>
<sequence>MFAVDTLLEKLGLAAVLIVLMKVVVVFVVGLVVTMFMVWFERKVISGMQNRIGPNKAGPFGLLQTLADGIKLFFKEDLLPDRADRFVFRLAPFLAFVPAFLVWSIIPLGGDFTNGKDGVVKLFGHSTFVQLADPPIGVLLLLALSSIAVYGIMLAGWSSGSKYPLLGSVRASAQMVSYEAALGLSIAAVLLVAGTLSTHGIVGVQSSLGKWHVIATGVVPFIIFLMAATAELNRPPFDLVEAEQELVGGFNTEYSSLRFALFFLAEFMNTVTMSGVIVTLFFGGPQPLRFDIGAVHFNGDLHLGFLNGTVWFIAKVLVFLYVYVWFRATLPRLRYDQLMNLGWKVLIPASLGWFMLLAAQRVAADNEWNKWAVSFVSIAVLLLCGGLLTAAIRVSAKNREREGAMF</sequence>
<dbReference type="InterPro" id="IPR001694">
    <property type="entry name" value="NADH_UbQ_OxRdtase_su1/FPO"/>
</dbReference>
<feature type="transmembrane region" description="Helical" evidence="5">
    <location>
        <begin position="338"/>
        <end position="359"/>
    </location>
</feature>
<feature type="transmembrane region" description="Helical" evidence="5">
    <location>
        <begin position="136"/>
        <end position="157"/>
    </location>
</feature>
<dbReference type="Pfam" id="PF00146">
    <property type="entry name" value="NADHdh"/>
    <property type="match status" value="1"/>
</dbReference>
<dbReference type="PANTHER" id="PTHR11432:SF3">
    <property type="entry name" value="NADH-UBIQUINONE OXIDOREDUCTASE CHAIN 1"/>
    <property type="match status" value="1"/>
</dbReference>
<feature type="transmembrane region" description="Helical" evidence="5">
    <location>
        <begin position="259"/>
        <end position="283"/>
    </location>
</feature>
<comment type="subcellular location">
    <subcellularLocation>
        <location evidence="1">Membrane</location>
        <topology evidence="1">Multi-pass membrane protein</topology>
    </subcellularLocation>
</comment>
<reference evidence="6" key="1">
    <citation type="submission" date="2020-05" db="EMBL/GenBank/DDBJ databases">
        <authorList>
            <person name="Chiriac C."/>
            <person name="Salcher M."/>
            <person name="Ghai R."/>
            <person name="Kavagutti S V."/>
        </authorList>
    </citation>
    <scope>NUCLEOTIDE SEQUENCE</scope>
</reference>
<dbReference type="HAMAP" id="MF_01350">
    <property type="entry name" value="NDH1_NuoH"/>
    <property type="match status" value="1"/>
</dbReference>
<dbReference type="GO" id="GO:0016020">
    <property type="term" value="C:membrane"/>
    <property type="evidence" value="ECO:0007669"/>
    <property type="project" value="UniProtKB-SubCell"/>
</dbReference>
<feature type="transmembrane region" description="Helical" evidence="5">
    <location>
        <begin position="178"/>
        <end position="202"/>
    </location>
</feature>
<dbReference type="EMBL" id="CAFBLP010000060">
    <property type="protein sequence ID" value="CAB4885535.1"/>
    <property type="molecule type" value="Genomic_DNA"/>
</dbReference>
<feature type="transmembrane region" description="Helical" evidence="5">
    <location>
        <begin position="12"/>
        <end position="40"/>
    </location>
</feature>
<evidence type="ECO:0000256" key="1">
    <source>
        <dbReference type="ARBA" id="ARBA00004141"/>
    </source>
</evidence>
<keyword evidence="2 5" id="KW-0812">Transmembrane</keyword>
<dbReference type="AlphaFoldDB" id="A0A6J7EWR7"/>
<name>A0A6J7EWR7_9ZZZZ</name>
<protein>
    <submittedName>
        <fullName evidence="6">Unannotated protein</fullName>
    </submittedName>
</protein>
<feature type="transmembrane region" description="Helical" evidence="5">
    <location>
        <begin position="208"/>
        <end position="228"/>
    </location>
</feature>
<dbReference type="PROSITE" id="PS00667">
    <property type="entry name" value="COMPLEX1_ND1_1"/>
    <property type="match status" value="1"/>
</dbReference>
<keyword evidence="3 5" id="KW-1133">Transmembrane helix</keyword>
<keyword evidence="4 5" id="KW-0472">Membrane</keyword>
<evidence type="ECO:0000256" key="4">
    <source>
        <dbReference type="ARBA" id="ARBA00023136"/>
    </source>
</evidence>
<evidence type="ECO:0000313" key="6">
    <source>
        <dbReference type="EMBL" id="CAB4885535.1"/>
    </source>
</evidence>
<dbReference type="NCBIfam" id="NF004741">
    <property type="entry name" value="PRK06076.1-2"/>
    <property type="match status" value="1"/>
</dbReference>
<feature type="transmembrane region" description="Helical" evidence="5">
    <location>
        <begin position="371"/>
        <end position="392"/>
    </location>
</feature>
<evidence type="ECO:0000256" key="5">
    <source>
        <dbReference type="SAM" id="Phobius"/>
    </source>
</evidence>
<proteinExistence type="inferred from homology"/>
<evidence type="ECO:0000256" key="3">
    <source>
        <dbReference type="ARBA" id="ARBA00022989"/>
    </source>
</evidence>
<dbReference type="PANTHER" id="PTHR11432">
    <property type="entry name" value="NADH DEHYDROGENASE SUBUNIT 1"/>
    <property type="match status" value="1"/>
</dbReference>
<dbReference type="InterPro" id="IPR018086">
    <property type="entry name" value="NADH_UbQ_OxRdtase_su1_CS"/>
</dbReference>
<feature type="transmembrane region" description="Helical" evidence="5">
    <location>
        <begin position="303"/>
        <end position="326"/>
    </location>
</feature>
<dbReference type="PROSITE" id="PS00668">
    <property type="entry name" value="COMPLEX1_ND1_2"/>
    <property type="match status" value="1"/>
</dbReference>
<gene>
    <name evidence="6" type="ORF">UFOPK3376_02135</name>
</gene>
<organism evidence="6">
    <name type="scientific">freshwater metagenome</name>
    <dbReference type="NCBI Taxonomy" id="449393"/>
    <lineage>
        <taxon>unclassified sequences</taxon>
        <taxon>metagenomes</taxon>
        <taxon>ecological metagenomes</taxon>
    </lineage>
</organism>
<dbReference type="GO" id="GO:0003954">
    <property type="term" value="F:NADH dehydrogenase activity"/>
    <property type="evidence" value="ECO:0007669"/>
    <property type="project" value="TreeGrafter"/>
</dbReference>
<feature type="transmembrane region" description="Helical" evidence="5">
    <location>
        <begin position="86"/>
        <end position="106"/>
    </location>
</feature>
<dbReference type="GO" id="GO:0009060">
    <property type="term" value="P:aerobic respiration"/>
    <property type="evidence" value="ECO:0007669"/>
    <property type="project" value="TreeGrafter"/>
</dbReference>
<evidence type="ECO:0000256" key="2">
    <source>
        <dbReference type="ARBA" id="ARBA00022692"/>
    </source>
</evidence>